<reference evidence="2" key="1">
    <citation type="submission" date="2018-01" db="EMBL/GenBank/DDBJ databases">
        <title>An insight into the sialome of Amazonian anophelines.</title>
        <authorList>
            <person name="Ribeiro J.M."/>
            <person name="Scarpassa V."/>
            <person name="Calvo E."/>
        </authorList>
    </citation>
    <scope>NUCLEOTIDE SEQUENCE</scope>
    <source>
        <tissue evidence="2">Salivary glands</tissue>
    </source>
</reference>
<dbReference type="EMBL" id="GGFM01012341">
    <property type="protein sequence ID" value="MBW33092.1"/>
    <property type="molecule type" value="Transcribed_RNA"/>
</dbReference>
<dbReference type="AlphaFoldDB" id="A0A2M3ZX89"/>
<sequence>MARQFRCLLLTFFASRSLSLLSLHLILTAKFEGVDRLGRAPGEVVEYFNYLRNPRQPDGLHCPAQRL</sequence>
<organism evidence="2">
    <name type="scientific">Anopheles braziliensis</name>
    <dbReference type="NCBI Taxonomy" id="58242"/>
    <lineage>
        <taxon>Eukaryota</taxon>
        <taxon>Metazoa</taxon>
        <taxon>Ecdysozoa</taxon>
        <taxon>Arthropoda</taxon>
        <taxon>Hexapoda</taxon>
        <taxon>Insecta</taxon>
        <taxon>Pterygota</taxon>
        <taxon>Neoptera</taxon>
        <taxon>Endopterygota</taxon>
        <taxon>Diptera</taxon>
        <taxon>Nematocera</taxon>
        <taxon>Culicoidea</taxon>
        <taxon>Culicidae</taxon>
        <taxon>Anophelinae</taxon>
        <taxon>Anopheles</taxon>
    </lineage>
</organism>
<evidence type="ECO:0000256" key="1">
    <source>
        <dbReference type="SAM" id="SignalP"/>
    </source>
</evidence>
<accession>A0A2M3ZX89</accession>
<name>A0A2M3ZX89_9DIPT</name>
<feature type="chain" id="PRO_5014695097" evidence="1">
    <location>
        <begin position="20"/>
        <end position="67"/>
    </location>
</feature>
<feature type="signal peptide" evidence="1">
    <location>
        <begin position="1"/>
        <end position="19"/>
    </location>
</feature>
<evidence type="ECO:0000313" key="2">
    <source>
        <dbReference type="EMBL" id="MBW33092.1"/>
    </source>
</evidence>
<proteinExistence type="predicted"/>
<keyword evidence="1" id="KW-0732">Signal</keyword>
<protein>
    <submittedName>
        <fullName evidence="2">Putative secreted peptide</fullName>
    </submittedName>
</protein>